<feature type="region of interest" description="Disordered" evidence="1">
    <location>
        <begin position="1"/>
        <end position="90"/>
    </location>
</feature>
<evidence type="ECO:0000313" key="2">
    <source>
        <dbReference type="Proteomes" id="UP000087171"/>
    </source>
</evidence>
<dbReference type="OrthoDB" id="1704329at2759"/>
<dbReference type="Proteomes" id="UP000087171">
    <property type="component" value="Unplaced"/>
</dbReference>
<dbReference type="RefSeq" id="XP_004516062.1">
    <property type="nucleotide sequence ID" value="XM_004516005.3"/>
</dbReference>
<accession>A0A1S2Z6S5</accession>
<proteinExistence type="predicted"/>
<protein>
    <submittedName>
        <fullName evidence="3">Uncharacterized protein LOC101506617</fullName>
    </submittedName>
</protein>
<organism evidence="2 3">
    <name type="scientific">Cicer arietinum</name>
    <name type="common">Chickpea</name>
    <name type="synonym">Garbanzo</name>
    <dbReference type="NCBI Taxonomy" id="3827"/>
    <lineage>
        <taxon>Eukaryota</taxon>
        <taxon>Viridiplantae</taxon>
        <taxon>Streptophyta</taxon>
        <taxon>Embryophyta</taxon>
        <taxon>Tracheophyta</taxon>
        <taxon>Spermatophyta</taxon>
        <taxon>Magnoliopsida</taxon>
        <taxon>eudicotyledons</taxon>
        <taxon>Gunneridae</taxon>
        <taxon>Pentapetalae</taxon>
        <taxon>rosids</taxon>
        <taxon>fabids</taxon>
        <taxon>Fabales</taxon>
        <taxon>Fabaceae</taxon>
        <taxon>Papilionoideae</taxon>
        <taxon>50 kb inversion clade</taxon>
        <taxon>NPAAA clade</taxon>
        <taxon>Hologalegina</taxon>
        <taxon>IRL clade</taxon>
        <taxon>Cicereae</taxon>
        <taxon>Cicer</taxon>
    </lineage>
</organism>
<dbReference type="STRING" id="3827.A0A1S2Z6S5"/>
<feature type="compositionally biased region" description="Polar residues" evidence="1">
    <location>
        <begin position="64"/>
        <end position="90"/>
    </location>
</feature>
<keyword evidence="2" id="KW-1185">Reference proteome</keyword>
<feature type="compositionally biased region" description="Polar residues" evidence="1">
    <location>
        <begin position="38"/>
        <end position="57"/>
    </location>
</feature>
<evidence type="ECO:0000256" key="1">
    <source>
        <dbReference type="SAM" id="MobiDB-lite"/>
    </source>
</evidence>
<feature type="region of interest" description="Disordered" evidence="1">
    <location>
        <begin position="202"/>
        <end position="225"/>
    </location>
</feature>
<dbReference type="eggNOG" id="KOG1805">
    <property type="taxonomic scope" value="Eukaryota"/>
</dbReference>
<gene>
    <name evidence="3" type="primary">LOC101506617</name>
</gene>
<sequence length="271" mass="29910">MPPRKKPNISSSSTSSSKKPNPQPSKYGIQHFFDRQTIHNSQKQQTNNATSQVSSVPLSPLEKPNSSEAPSLQNTIPDNSLSEVSPEMSKSMSLKRFKFSPGMFIKQSQDDGVNEVTWKISPVNERLQAVSKHMPKLIKALADSSRTNMSSICSSSEEKTSLDKGDKVEELLVSPTPNASAKAPLSKSKLRLKKLNSDRVVDFNGNPTTLSNSGMAGGRNPFRTPPSLSCRLDKLAKDVDHNKPSEQPFLRQHKKVRSLNDFCANDSFRLS</sequence>
<dbReference type="AlphaFoldDB" id="A0A1S2Z6S5"/>
<feature type="compositionally biased region" description="Polar residues" evidence="1">
    <location>
        <begin position="205"/>
        <end position="214"/>
    </location>
</feature>
<reference evidence="3" key="1">
    <citation type="submission" date="2025-08" db="UniProtKB">
        <authorList>
            <consortium name="RefSeq"/>
        </authorList>
    </citation>
    <scope>IDENTIFICATION</scope>
    <source>
        <tissue evidence="3">Etiolated seedlings</tissue>
    </source>
</reference>
<dbReference type="PaxDb" id="3827-XP_004516062.1"/>
<name>A0A1S2Z6S5_CICAR</name>
<evidence type="ECO:0000313" key="3">
    <source>
        <dbReference type="RefSeq" id="XP_004516062.1"/>
    </source>
</evidence>
<feature type="compositionally biased region" description="Low complexity" evidence="1">
    <location>
        <begin position="8"/>
        <end position="26"/>
    </location>
</feature>